<keyword evidence="2" id="KW-1185">Reference proteome</keyword>
<dbReference type="SUPFAM" id="SSF53448">
    <property type="entry name" value="Nucleotide-diphospho-sugar transferases"/>
    <property type="match status" value="1"/>
</dbReference>
<evidence type="ECO:0008006" key="3">
    <source>
        <dbReference type="Google" id="ProtNLM"/>
    </source>
</evidence>
<protein>
    <recommendedName>
        <fullName evidence="3">Rhamnosyl transferase</fullName>
    </recommendedName>
</protein>
<dbReference type="InterPro" id="IPR029044">
    <property type="entry name" value="Nucleotide-diphossugar_trans"/>
</dbReference>
<dbReference type="EMBL" id="CP019937">
    <property type="protein sequence ID" value="ARO15559.1"/>
    <property type="molecule type" value="Genomic_DNA"/>
</dbReference>
<dbReference type="Proteomes" id="UP000242447">
    <property type="component" value="Chromosome"/>
</dbReference>
<evidence type="ECO:0000313" key="1">
    <source>
        <dbReference type="EMBL" id="ARO15559.1"/>
    </source>
</evidence>
<sequence>MLAVTCVCRFSYLGEGGFQVAHETQADRAAFLYDRKRLMHRFAWFEHVTLPAIRNQTDPDFTFLVVTGDSLPDWAMARLQALLDDIPQARIIAMPPMRHRDACQQAMAMLPPVADATHYALMRLDDDDAVALDMVARLRWDFGSGLRQLWARERLLALDYPRGVLLDQGADDTIQLDPRILPLATAALAVVVGPARRADLFQFAHYKLHGRMTVVSLQDEAMFVRGVHGQNDSNASQQRGQPWDVEDLDLAELLRDRFAIDVPALVAALRAASAL</sequence>
<organism evidence="1 2">
    <name type="scientific">Ketogulonicigenium robustum</name>
    <dbReference type="NCBI Taxonomy" id="92947"/>
    <lineage>
        <taxon>Bacteria</taxon>
        <taxon>Pseudomonadati</taxon>
        <taxon>Pseudomonadota</taxon>
        <taxon>Alphaproteobacteria</taxon>
        <taxon>Rhodobacterales</taxon>
        <taxon>Roseobacteraceae</taxon>
        <taxon>Ketogulonicigenium</taxon>
    </lineage>
</organism>
<name>A0A1W6P2A4_9RHOB</name>
<gene>
    <name evidence="1" type="ORF">BVG79_02219</name>
</gene>
<dbReference type="KEGG" id="kro:BVG79_02219"/>
<evidence type="ECO:0000313" key="2">
    <source>
        <dbReference type="Proteomes" id="UP000242447"/>
    </source>
</evidence>
<accession>A0A1W6P2A4</accession>
<dbReference type="AlphaFoldDB" id="A0A1W6P2A4"/>
<dbReference type="Pfam" id="PF11316">
    <property type="entry name" value="Rhamno_transf"/>
    <property type="match status" value="1"/>
</dbReference>
<proteinExistence type="predicted"/>
<reference evidence="1 2" key="1">
    <citation type="submission" date="2017-02" db="EMBL/GenBank/DDBJ databases">
        <title>Ketogulonicigenium robustum SPU B003 Genome sequencing and assembly.</title>
        <authorList>
            <person name="Li Y."/>
            <person name="Liu L."/>
            <person name="Wang C."/>
            <person name="Zhang M."/>
            <person name="Zhang T."/>
            <person name="Zhang Y."/>
        </authorList>
    </citation>
    <scope>NUCLEOTIDE SEQUENCE [LARGE SCALE GENOMIC DNA]</scope>
    <source>
        <strain evidence="1 2">SPU_B003</strain>
    </source>
</reference>
<dbReference type="STRING" id="92947.BVG79_02219"/>
<dbReference type="InterPro" id="IPR021466">
    <property type="entry name" value="Put_rhamnosyl_transferase"/>
</dbReference>